<evidence type="ECO:0000313" key="2">
    <source>
        <dbReference type="Proteomes" id="UP001497444"/>
    </source>
</evidence>
<dbReference type="EMBL" id="OZ020110">
    <property type="protein sequence ID" value="CAK9262439.1"/>
    <property type="molecule type" value="Genomic_DNA"/>
</dbReference>
<name>A0ABP0W7E1_9BRYO</name>
<organism evidence="1 2">
    <name type="scientific">Sphagnum jensenii</name>
    <dbReference type="NCBI Taxonomy" id="128206"/>
    <lineage>
        <taxon>Eukaryota</taxon>
        <taxon>Viridiplantae</taxon>
        <taxon>Streptophyta</taxon>
        <taxon>Embryophyta</taxon>
        <taxon>Bryophyta</taxon>
        <taxon>Sphagnophytina</taxon>
        <taxon>Sphagnopsida</taxon>
        <taxon>Sphagnales</taxon>
        <taxon>Sphagnaceae</taxon>
        <taxon>Sphagnum</taxon>
    </lineage>
</organism>
<dbReference type="Proteomes" id="UP001497444">
    <property type="component" value="Chromosome 15"/>
</dbReference>
<keyword evidence="2" id="KW-1185">Reference proteome</keyword>
<proteinExistence type="predicted"/>
<evidence type="ECO:0000313" key="1">
    <source>
        <dbReference type="EMBL" id="CAK9262439.1"/>
    </source>
</evidence>
<sequence>MAAIGSTHSAINIFTRYGGWPETELYQTVAAVGMQLEEMRVLHLEESECTVMTSPKKHKSFRGVDSDEGLGQVEEDKPLLEFKGGKTLDETAPVNCQEQSVEGGIFTPHVPEKELFTGDCNNWCWSLAMTRSVEEPVLSVVPVEGQSLGKDSDPALLSLQPLTTVFSVNCEIEDDCFEEQKVQESTVICQGMGTPSVVAAVAVLGGPVSAASPFMSSSQLALGGRPHPHDVVIVRGLNLACL</sequence>
<reference evidence="1" key="1">
    <citation type="submission" date="2024-02" db="EMBL/GenBank/DDBJ databases">
        <authorList>
            <consortium name="ELIXIR-Norway"/>
            <consortium name="Elixir Norway"/>
        </authorList>
    </citation>
    <scope>NUCLEOTIDE SEQUENCE</scope>
</reference>
<protein>
    <submittedName>
        <fullName evidence="1">Uncharacterized protein</fullName>
    </submittedName>
</protein>
<accession>A0ABP0W7E1</accession>
<gene>
    <name evidence="1" type="ORF">CSSPJE1EN1_LOCUS7917</name>
</gene>